<name>A0A8T0BZB8_SILME</name>
<evidence type="ECO:0000259" key="13">
    <source>
        <dbReference type="PROSITE" id="PS50102"/>
    </source>
</evidence>
<dbReference type="GO" id="GO:0070935">
    <property type="term" value="P:3'-UTR-mediated mRNA stabilization"/>
    <property type="evidence" value="ECO:0007669"/>
    <property type="project" value="TreeGrafter"/>
</dbReference>
<evidence type="ECO:0000256" key="7">
    <source>
        <dbReference type="ARBA" id="ARBA00022884"/>
    </source>
</evidence>
<dbReference type="Gene3D" id="3.30.70.330">
    <property type="match status" value="1"/>
</dbReference>
<dbReference type="EMBL" id="JABFDY010000001">
    <property type="protein sequence ID" value="KAF7711156.1"/>
    <property type="molecule type" value="Genomic_DNA"/>
</dbReference>
<evidence type="ECO:0000256" key="1">
    <source>
        <dbReference type="ARBA" id="ARBA00004496"/>
    </source>
</evidence>
<protein>
    <recommendedName>
        <fullName evidence="10">Protein boule-like</fullName>
    </recommendedName>
</protein>
<feature type="region of interest" description="Disordered" evidence="12">
    <location>
        <begin position="1"/>
        <end position="22"/>
    </location>
</feature>
<dbReference type="GO" id="GO:0005737">
    <property type="term" value="C:cytoplasm"/>
    <property type="evidence" value="ECO:0007669"/>
    <property type="project" value="UniProtKB-SubCell"/>
</dbReference>
<comment type="caution">
    <text evidence="14">The sequence shown here is derived from an EMBL/GenBank/DDBJ whole genome shotgun (WGS) entry which is preliminary data.</text>
</comment>
<dbReference type="GO" id="GO:0007283">
    <property type="term" value="P:spermatogenesis"/>
    <property type="evidence" value="ECO:0007669"/>
    <property type="project" value="UniProtKB-KW"/>
</dbReference>
<comment type="subcellular location">
    <subcellularLocation>
        <location evidence="1">Cytoplasm</location>
    </subcellularLocation>
</comment>
<comment type="function">
    <text evidence="8">Probable RNA-binding protein, which may be required during spermatogenesis. May act by binding to the 3'-UTR of mRNAs and regulating their translation.</text>
</comment>
<dbReference type="InterPro" id="IPR035979">
    <property type="entry name" value="RBD_domain_sf"/>
</dbReference>
<accession>A0A8T0BZB8</accession>
<dbReference type="GO" id="GO:0045948">
    <property type="term" value="P:positive regulation of translational initiation"/>
    <property type="evidence" value="ECO:0007669"/>
    <property type="project" value="TreeGrafter"/>
</dbReference>
<keyword evidence="5" id="KW-0810">Translation regulation</keyword>
<proteinExistence type="predicted"/>
<dbReference type="InterPro" id="IPR012677">
    <property type="entry name" value="Nucleotide-bd_a/b_plait_sf"/>
</dbReference>
<evidence type="ECO:0000256" key="8">
    <source>
        <dbReference type="ARBA" id="ARBA00060279"/>
    </source>
</evidence>
<evidence type="ECO:0000313" key="15">
    <source>
        <dbReference type="Proteomes" id="UP000606274"/>
    </source>
</evidence>
<organism evidence="14 15">
    <name type="scientific">Silurus meridionalis</name>
    <name type="common">Southern catfish</name>
    <name type="synonym">Silurus soldatovi meridionalis</name>
    <dbReference type="NCBI Taxonomy" id="175797"/>
    <lineage>
        <taxon>Eukaryota</taxon>
        <taxon>Metazoa</taxon>
        <taxon>Chordata</taxon>
        <taxon>Craniata</taxon>
        <taxon>Vertebrata</taxon>
        <taxon>Euteleostomi</taxon>
        <taxon>Actinopterygii</taxon>
        <taxon>Neopterygii</taxon>
        <taxon>Teleostei</taxon>
        <taxon>Ostariophysi</taxon>
        <taxon>Siluriformes</taxon>
        <taxon>Siluridae</taxon>
        <taxon>Silurus</taxon>
    </lineage>
</organism>
<dbReference type="PANTHER" id="PTHR11176">
    <property type="entry name" value="BOULE-RELATED"/>
    <property type="match status" value="1"/>
</dbReference>
<evidence type="ECO:0000256" key="5">
    <source>
        <dbReference type="ARBA" id="ARBA00022845"/>
    </source>
</evidence>
<evidence type="ECO:0000256" key="9">
    <source>
        <dbReference type="ARBA" id="ARBA00062241"/>
    </source>
</evidence>
<keyword evidence="3" id="KW-0963">Cytoplasm</keyword>
<dbReference type="SUPFAM" id="SSF54928">
    <property type="entry name" value="RNA-binding domain, RBD"/>
    <property type="match status" value="1"/>
</dbReference>
<reference evidence="14" key="1">
    <citation type="submission" date="2020-08" db="EMBL/GenBank/DDBJ databases">
        <title>Chromosome-level assembly of Southern catfish (Silurus meridionalis) provides insights into visual adaptation to the nocturnal and benthic lifestyles.</title>
        <authorList>
            <person name="Zhang Y."/>
            <person name="Wang D."/>
            <person name="Peng Z."/>
        </authorList>
    </citation>
    <scope>NUCLEOTIDE SEQUENCE</scope>
    <source>
        <strain evidence="14">SWU-2019-XX</strain>
        <tissue evidence="14">Muscle</tissue>
    </source>
</reference>
<keyword evidence="4" id="KW-0221">Differentiation</keyword>
<dbReference type="PROSITE" id="PS50102">
    <property type="entry name" value="RRM"/>
    <property type="match status" value="1"/>
</dbReference>
<evidence type="ECO:0000256" key="10">
    <source>
        <dbReference type="ARBA" id="ARBA00072848"/>
    </source>
</evidence>
<dbReference type="InterPro" id="IPR000504">
    <property type="entry name" value="RRM_dom"/>
</dbReference>
<dbReference type="SMART" id="SM00360">
    <property type="entry name" value="RRM"/>
    <property type="match status" value="1"/>
</dbReference>
<dbReference type="FunFam" id="3.30.70.330:FF:000167">
    <property type="entry name" value="protein boule-like isoform X1"/>
    <property type="match status" value="1"/>
</dbReference>
<keyword evidence="2" id="KW-0217">Developmental protein</keyword>
<feature type="region of interest" description="Disordered" evidence="12">
    <location>
        <begin position="327"/>
        <end position="354"/>
    </location>
</feature>
<dbReference type="GO" id="GO:0008494">
    <property type="term" value="F:translation activator activity"/>
    <property type="evidence" value="ECO:0007669"/>
    <property type="project" value="TreeGrafter"/>
</dbReference>
<dbReference type="AlphaFoldDB" id="A0A8T0BZB8"/>
<evidence type="ECO:0000256" key="11">
    <source>
        <dbReference type="PROSITE-ProRule" id="PRU00176"/>
    </source>
</evidence>
<evidence type="ECO:0000313" key="14">
    <source>
        <dbReference type="EMBL" id="KAF7711156.1"/>
    </source>
</evidence>
<evidence type="ECO:0000256" key="4">
    <source>
        <dbReference type="ARBA" id="ARBA00022782"/>
    </source>
</evidence>
<keyword evidence="6" id="KW-0744">Spermatogenesis</keyword>
<gene>
    <name evidence="14" type="ORF">HF521_000167</name>
</gene>
<dbReference type="GO" id="GO:0003730">
    <property type="term" value="F:mRNA 3'-UTR binding"/>
    <property type="evidence" value="ECO:0007669"/>
    <property type="project" value="TreeGrafter"/>
</dbReference>
<evidence type="ECO:0000256" key="12">
    <source>
        <dbReference type="SAM" id="MobiDB-lite"/>
    </source>
</evidence>
<evidence type="ECO:0000256" key="6">
    <source>
        <dbReference type="ARBA" id="ARBA00022871"/>
    </source>
</evidence>
<dbReference type="Proteomes" id="UP000606274">
    <property type="component" value="Unassembled WGS sequence"/>
</dbReference>
<comment type="subunit">
    <text evidence="9">Interacts with DAZ1 and DAZL.</text>
</comment>
<dbReference type="GO" id="GO:0030154">
    <property type="term" value="P:cell differentiation"/>
    <property type="evidence" value="ECO:0007669"/>
    <property type="project" value="UniProtKB-KW"/>
</dbReference>
<dbReference type="GO" id="GO:0051321">
    <property type="term" value="P:meiotic cell cycle"/>
    <property type="evidence" value="ECO:0007669"/>
    <property type="project" value="UniProtKB-ARBA"/>
</dbReference>
<keyword evidence="7 11" id="KW-0694">RNA-binding</keyword>
<dbReference type="Pfam" id="PF00076">
    <property type="entry name" value="RRM_1"/>
    <property type="match status" value="1"/>
</dbReference>
<feature type="compositionally biased region" description="Pro residues" evidence="12">
    <location>
        <begin position="335"/>
        <end position="345"/>
    </location>
</feature>
<keyword evidence="15" id="KW-1185">Reference proteome</keyword>
<sequence>MESDAGTQTSSNSVSPTPPVLTHADPDIHFGTVIPNRIFVGGIDAKTNENDLRRFFSHYGTVKEVKIVVDRAGMSKGYGFVTFGTPEDAQKILHEASTNRLCYRDKRLNIGQAVRKQQVATRCGYTVAGSSPPLVLPAPFGAMHMTTPTGYPYTYYNGVAYFHNPEPNTHPSHWPASHTVPGSAVMVAHPSPPFFTPQAYHQHQGPSQCVNGPVPWAFPHVESPVPSTSSPLLYVQPAEMMYHTADPMENGCAQSGVPPMEAGVPEGYMDHMAQPPYQICLSPLILAQGDGVKEPKFHTVIRSFSHSAFHLRPRYNRGPHYKHLRRDYRPDLQTSPPPPPPPPISSSPMQDALK</sequence>
<feature type="domain" description="RRM" evidence="13">
    <location>
        <begin position="36"/>
        <end position="115"/>
    </location>
</feature>
<evidence type="ECO:0000256" key="2">
    <source>
        <dbReference type="ARBA" id="ARBA00022473"/>
    </source>
</evidence>
<dbReference type="PANTHER" id="PTHR11176:SF10">
    <property type="entry name" value="PROTEIN BOULE-LIKE"/>
    <property type="match status" value="1"/>
</dbReference>
<evidence type="ECO:0000256" key="3">
    <source>
        <dbReference type="ARBA" id="ARBA00022490"/>
    </source>
</evidence>